<evidence type="ECO:0000313" key="7">
    <source>
        <dbReference type="Proteomes" id="UP000332933"/>
    </source>
</evidence>
<evidence type="ECO:0000256" key="2">
    <source>
        <dbReference type="ARBA" id="ARBA00022801"/>
    </source>
</evidence>
<accession>A0A485LHE0</accession>
<reference evidence="6 7" key="1">
    <citation type="submission" date="2019-03" db="EMBL/GenBank/DDBJ databases">
        <authorList>
            <person name="Gaulin E."/>
            <person name="Dumas B."/>
        </authorList>
    </citation>
    <scope>NUCLEOTIDE SEQUENCE [LARGE SCALE GENOMIC DNA]</scope>
    <source>
        <strain evidence="6">CBS 568.67</strain>
    </source>
</reference>
<reference evidence="5" key="2">
    <citation type="submission" date="2019-06" db="EMBL/GenBank/DDBJ databases">
        <title>Genomics analysis of Aphanomyces spp. identifies a new class of oomycete effector associated with host adaptation.</title>
        <authorList>
            <person name="Gaulin E."/>
        </authorList>
    </citation>
    <scope>NUCLEOTIDE SEQUENCE</scope>
    <source>
        <strain evidence="5">CBS 578.67</strain>
    </source>
</reference>
<dbReference type="SUPFAM" id="SSF56235">
    <property type="entry name" value="N-terminal nucleophile aminohydrolases (Ntn hydrolases)"/>
    <property type="match status" value="2"/>
</dbReference>
<feature type="domain" description="Choloylglycine hydrolase/NAAA C-terminal" evidence="4">
    <location>
        <begin position="442"/>
        <end position="573"/>
    </location>
</feature>
<keyword evidence="7" id="KW-1185">Reference proteome</keyword>
<evidence type="ECO:0000313" key="5">
    <source>
        <dbReference type="EMBL" id="KAF0687078.1"/>
    </source>
</evidence>
<gene>
    <name evidence="6" type="primary">Aste57867_21159</name>
    <name evidence="5" type="ORF">As57867_021091</name>
    <name evidence="6" type="ORF">ASTE57867_21159</name>
</gene>
<dbReference type="Proteomes" id="UP000332933">
    <property type="component" value="Unassembled WGS sequence"/>
</dbReference>
<dbReference type="InterPro" id="IPR029132">
    <property type="entry name" value="CBAH/NAAA_C"/>
</dbReference>
<sequence length="583" mass="63040">MHIPSLVAFFAAIMPLAHGCSDFLLNTTSDQVVSARTMDFTIDLRSLVEIVPRDTVVEELVVQGCPDCPNYAWRTKYGFVGLNTMGINAAADGLNEKGLSAGFLVLHASKYPAVNISDAVRRPIVSSIVTYILGNFATVDEVKANLTDVQLTQFDPKLQAIFSRPGERMMSSFLLHLPVHDAAGKSIVIEFLDGVVNIFDNPHGVLTNDPPLAKHLALVKALNNSALHDDTTFAGGYSSIERFQRLTILNRHADATFTANTSYSTATSDQAALAAAAHIINTVTIPTAFVGEGGSTQYTVIRDHKNLRFYFRSNENQILRSLDLNQIDFANAANRKAIDVNFGDWHVDVTAAVLQSTAHSLDLPPRSVVEGLLQKGGGSAAAATNAAAVASTKGSFWMGAFVGGASAALAAVVVMRGLSAGFLTLNSVYPTLNISDAIRRPVVASIVTYILGNFATTNEVKEGLSHVQLGQFDTAIQTMIAKDVTFKIQALPFHMPIQDASGHSIVIEFLNGTTNVYDNPNGVLTNDPPLLDQLVLVEAMDNLDRHALSRWLRTHRSIPTPDDLKSPCRRVLFAQHELQHRDG</sequence>
<dbReference type="GO" id="GO:0016787">
    <property type="term" value="F:hydrolase activity"/>
    <property type="evidence" value="ECO:0007669"/>
    <property type="project" value="UniProtKB-KW"/>
</dbReference>
<evidence type="ECO:0000259" key="4">
    <source>
        <dbReference type="Pfam" id="PF02275"/>
    </source>
</evidence>
<dbReference type="PANTHER" id="PTHR35527:SF2">
    <property type="entry name" value="HYDROLASE"/>
    <property type="match status" value="1"/>
</dbReference>
<organism evidence="6 7">
    <name type="scientific">Aphanomyces stellatus</name>
    <dbReference type="NCBI Taxonomy" id="120398"/>
    <lineage>
        <taxon>Eukaryota</taxon>
        <taxon>Sar</taxon>
        <taxon>Stramenopiles</taxon>
        <taxon>Oomycota</taxon>
        <taxon>Saprolegniomycetes</taxon>
        <taxon>Saprolegniales</taxon>
        <taxon>Verrucalvaceae</taxon>
        <taxon>Aphanomyces</taxon>
    </lineage>
</organism>
<feature type="signal peptide" evidence="3">
    <location>
        <begin position="1"/>
        <end position="19"/>
    </location>
</feature>
<dbReference type="InterPro" id="IPR052193">
    <property type="entry name" value="Peptidase_C59"/>
</dbReference>
<dbReference type="OrthoDB" id="63199at2759"/>
<name>A0A485LHE0_9STRA</name>
<proteinExistence type="inferred from homology"/>
<comment type="similarity">
    <text evidence="1">Belongs to the peptidase C59 family.</text>
</comment>
<keyword evidence="2" id="KW-0378">Hydrolase</keyword>
<evidence type="ECO:0000256" key="1">
    <source>
        <dbReference type="ARBA" id="ARBA00006625"/>
    </source>
</evidence>
<dbReference type="Pfam" id="PF02275">
    <property type="entry name" value="CBAH"/>
    <property type="match status" value="2"/>
</dbReference>
<keyword evidence="3" id="KW-0732">Signal</keyword>
<evidence type="ECO:0000256" key="3">
    <source>
        <dbReference type="SAM" id="SignalP"/>
    </source>
</evidence>
<evidence type="ECO:0000313" key="6">
    <source>
        <dbReference type="EMBL" id="VFT97833.1"/>
    </source>
</evidence>
<dbReference type="InterPro" id="IPR029055">
    <property type="entry name" value="Ntn_hydrolases_N"/>
</dbReference>
<dbReference type="EMBL" id="VJMH01006958">
    <property type="protein sequence ID" value="KAF0687078.1"/>
    <property type="molecule type" value="Genomic_DNA"/>
</dbReference>
<dbReference type="EMBL" id="CAADRA010006984">
    <property type="protein sequence ID" value="VFT97833.1"/>
    <property type="molecule type" value="Genomic_DNA"/>
</dbReference>
<feature type="chain" id="PRO_5036116518" evidence="3">
    <location>
        <begin position="20"/>
        <end position="583"/>
    </location>
</feature>
<protein>
    <submittedName>
        <fullName evidence="6">Aste57867_21159 protein</fullName>
    </submittedName>
</protein>
<dbReference type="PANTHER" id="PTHR35527">
    <property type="entry name" value="CHOLOYLGLYCINE HYDROLASE"/>
    <property type="match status" value="1"/>
</dbReference>
<dbReference type="Gene3D" id="3.60.60.10">
    <property type="entry name" value="Penicillin V Acylase, Chain A"/>
    <property type="match status" value="2"/>
</dbReference>
<dbReference type="AlphaFoldDB" id="A0A485LHE0"/>
<feature type="domain" description="Choloylglycine hydrolase/NAAA C-terminal" evidence="4">
    <location>
        <begin position="20"/>
        <end position="329"/>
    </location>
</feature>